<evidence type="ECO:0000256" key="1">
    <source>
        <dbReference type="ARBA" id="ARBA00022553"/>
    </source>
</evidence>
<dbReference type="PANTHER" id="PTHR43719">
    <property type="entry name" value="TWO-COMPONENT HISTIDINE KINASE"/>
    <property type="match status" value="1"/>
</dbReference>
<dbReference type="InterPro" id="IPR001789">
    <property type="entry name" value="Sig_transdc_resp-reg_receiver"/>
</dbReference>
<proteinExistence type="predicted"/>
<evidence type="ECO:0000256" key="2">
    <source>
        <dbReference type="PROSITE-ProRule" id="PRU00169"/>
    </source>
</evidence>
<sequence>MKVLIAEDEFYNRWVLSKMMASYGNCIETDNGEEAVQTFCWACRKKEPYDLVLLDIMMPALNGFEVLERIRAFEKESGIENLQKTKIVMLTSLEEPEYIDQALNEYGADSYLTKPVQLETLRQVLTDLGFFPQELDMQQEAV</sequence>
<feature type="domain" description="Response regulatory" evidence="3">
    <location>
        <begin position="2"/>
        <end position="129"/>
    </location>
</feature>
<dbReference type="RefSeq" id="WP_008868508.1">
    <property type="nucleotide sequence ID" value="NZ_ACJN02000001.1"/>
</dbReference>
<keyword evidence="1 2" id="KW-0597">Phosphoprotein</keyword>
<evidence type="ECO:0000313" key="5">
    <source>
        <dbReference type="Proteomes" id="UP000005496"/>
    </source>
</evidence>
<dbReference type="GO" id="GO:0000160">
    <property type="term" value="P:phosphorelay signal transduction system"/>
    <property type="evidence" value="ECO:0007669"/>
    <property type="project" value="InterPro"/>
</dbReference>
<dbReference type="SMART" id="SM00448">
    <property type="entry name" value="REC"/>
    <property type="match status" value="1"/>
</dbReference>
<dbReference type="InterPro" id="IPR050956">
    <property type="entry name" value="2C_system_His_kinase"/>
</dbReference>
<feature type="modified residue" description="4-aspartylphosphate" evidence="2">
    <location>
        <position position="55"/>
    </location>
</feature>
<evidence type="ECO:0000259" key="3">
    <source>
        <dbReference type="PROSITE" id="PS50110"/>
    </source>
</evidence>
<dbReference type="EMBL" id="ACJN02000001">
    <property type="protein sequence ID" value="EFI35376.1"/>
    <property type="molecule type" value="Genomic_DNA"/>
</dbReference>
<comment type="caution">
    <text evidence="4">The sequence shown here is derived from an EMBL/GenBank/DDBJ whole genome shotgun (WGS) entry which is preliminary data.</text>
</comment>
<gene>
    <name evidence="4" type="ORF">Dthio_PD2792</name>
</gene>
<dbReference type="InterPro" id="IPR011006">
    <property type="entry name" value="CheY-like_superfamily"/>
</dbReference>
<dbReference type="PROSITE" id="PS50110">
    <property type="entry name" value="RESPONSE_REGULATORY"/>
    <property type="match status" value="1"/>
</dbReference>
<dbReference type="PANTHER" id="PTHR43719:SF28">
    <property type="entry name" value="PEROXIDE STRESS-ACTIVATED HISTIDINE KINASE MAK1-RELATED"/>
    <property type="match status" value="1"/>
</dbReference>
<dbReference type="eggNOG" id="COG0745">
    <property type="taxonomic scope" value="Bacteria"/>
</dbReference>
<dbReference type="Gene3D" id="3.40.50.2300">
    <property type="match status" value="1"/>
</dbReference>
<evidence type="ECO:0000313" key="4">
    <source>
        <dbReference type="EMBL" id="EFI35376.1"/>
    </source>
</evidence>
<accession>D6SL15</accession>
<dbReference type="Pfam" id="PF00072">
    <property type="entry name" value="Response_reg"/>
    <property type="match status" value="1"/>
</dbReference>
<dbReference type="SUPFAM" id="SSF52172">
    <property type="entry name" value="CheY-like"/>
    <property type="match status" value="1"/>
</dbReference>
<dbReference type="Proteomes" id="UP000005496">
    <property type="component" value="Unassembled WGS sequence"/>
</dbReference>
<organism evidence="4 5">
    <name type="scientific">Desulfonatronospira thiodismutans ASO3-1</name>
    <dbReference type="NCBI Taxonomy" id="555779"/>
    <lineage>
        <taxon>Bacteria</taxon>
        <taxon>Pseudomonadati</taxon>
        <taxon>Thermodesulfobacteriota</taxon>
        <taxon>Desulfovibrionia</taxon>
        <taxon>Desulfovibrionales</taxon>
        <taxon>Desulfonatronovibrionaceae</taxon>
        <taxon>Desulfonatronospira</taxon>
    </lineage>
</organism>
<dbReference type="CDD" id="cd17546">
    <property type="entry name" value="REC_hyHK_CKI1_RcsC-like"/>
    <property type="match status" value="1"/>
</dbReference>
<keyword evidence="5" id="KW-1185">Reference proteome</keyword>
<name>D6SL15_9BACT</name>
<reference evidence="4" key="1">
    <citation type="submission" date="2010-05" db="EMBL/GenBank/DDBJ databases">
        <title>The draft genome of Desulfonatronospira thiodismutans ASO3-1.</title>
        <authorList>
            <consortium name="US DOE Joint Genome Institute (JGI-PGF)"/>
            <person name="Lucas S."/>
            <person name="Copeland A."/>
            <person name="Lapidus A."/>
            <person name="Cheng J.-F."/>
            <person name="Bruce D."/>
            <person name="Goodwin L."/>
            <person name="Pitluck S."/>
            <person name="Chertkov O."/>
            <person name="Brettin T."/>
            <person name="Detter J.C."/>
            <person name="Han C."/>
            <person name="Land M.L."/>
            <person name="Hauser L."/>
            <person name="Kyrpides N."/>
            <person name="Mikhailova N."/>
            <person name="Muyzer G."/>
            <person name="Woyke T."/>
        </authorList>
    </citation>
    <scope>NUCLEOTIDE SEQUENCE [LARGE SCALE GENOMIC DNA]</scope>
    <source>
        <strain evidence="4">ASO3-1</strain>
    </source>
</reference>
<dbReference type="AlphaFoldDB" id="D6SL15"/>
<protein>
    <submittedName>
        <fullName evidence="4">Response regulator receiver protein</fullName>
    </submittedName>
</protein>